<reference evidence="6 7" key="1">
    <citation type="journal article" date="2018" name="Nat. Biotechnol.">
        <title>A standardized bacterial taxonomy based on genome phylogeny substantially revises the tree of life.</title>
        <authorList>
            <person name="Parks D.H."/>
            <person name="Chuvochina M."/>
            <person name="Waite D.W."/>
            <person name="Rinke C."/>
            <person name="Skarshewski A."/>
            <person name="Chaumeil P.A."/>
            <person name="Hugenholtz P."/>
        </authorList>
    </citation>
    <scope>NUCLEOTIDE SEQUENCE [LARGE SCALE GENOMIC DNA]</scope>
    <source>
        <strain evidence="6">UBA9158</strain>
    </source>
</reference>
<gene>
    <name evidence="6" type="ORF">DCP75_13145</name>
</gene>
<keyword evidence="2" id="KW-0436">Ligase</keyword>
<dbReference type="STRING" id="1121937.GCA_000423125_02223"/>
<dbReference type="InterPro" id="IPR020845">
    <property type="entry name" value="AMP-binding_CS"/>
</dbReference>
<evidence type="ECO:0000256" key="4">
    <source>
        <dbReference type="ARBA" id="ARBA00022840"/>
    </source>
</evidence>
<name>A0A3C1KQL8_9GAMM</name>
<dbReference type="GO" id="GO:0004321">
    <property type="term" value="F:fatty-acyl-CoA synthase activity"/>
    <property type="evidence" value="ECO:0007669"/>
    <property type="project" value="TreeGrafter"/>
</dbReference>
<dbReference type="SUPFAM" id="SSF56801">
    <property type="entry name" value="Acetyl-CoA synthetase-like"/>
    <property type="match status" value="1"/>
</dbReference>
<keyword evidence="4" id="KW-0067">ATP-binding</keyword>
<dbReference type="PANTHER" id="PTHR43605:SF10">
    <property type="entry name" value="ACYL-COA SYNTHETASE MEDIUM CHAIN FAMILY MEMBER 3"/>
    <property type="match status" value="1"/>
</dbReference>
<dbReference type="InterPro" id="IPR000873">
    <property type="entry name" value="AMP-dep_synth/lig_dom"/>
</dbReference>
<dbReference type="GO" id="GO:0005524">
    <property type="term" value="F:ATP binding"/>
    <property type="evidence" value="ECO:0007669"/>
    <property type="project" value="UniProtKB-KW"/>
</dbReference>
<evidence type="ECO:0000313" key="6">
    <source>
        <dbReference type="EMBL" id="HAN28644.1"/>
    </source>
</evidence>
<organism evidence="6 7">
    <name type="scientific">Haliea salexigens</name>
    <dbReference type="NCBI Taxonomy" id="287487"/>
    <lineage>
        <taxon>Bacteria</taxon>
        <taxon>Pseudomonadati</taxon>
        <taxon>Pseudomonadota</taxon>
        <taxon>Gammaproteobacteria</taxon>
        <taxon>Cellvibrionales</taxon>
        <taxon>Halieaceae</taxon>
        <taxon>Haliea</taxon>
    </lineage>
</organism>
<dbReference type="PROSITE" id="PS00455">
    <property type="entry name" value="AMP_BINDING"/>
    <property type="match status" value="1"/>
</dbReference>
<dbReference type="Proteomes" id="UP000259273">
    <property type="component" value="Unassembled WGS sequence"/>
</dbReference>
<keyword evidence="3" id="KW-0547">Nucleotide-binding</keyword>
<dbReference type="Pfam" id="PF00501">
    <property type="entry name" value="AMP-binding"/>
    <property type="match status" value="1"/>
</dbReference>
<dbReference type="InterPro" id="IPR042099">
    <property type="entry name" value="ANL_N_sf"/>
</dbReference>
<feature type="domain" description="AMP-dependent synthetase/ligase" evidence="5">
    <location>
        <begin position="41"/>
        <end position="401"/>
    </location>
</feature>
<dbReference type="AlphaFoldDB" id="A0A3C1KQL8"/>
<evidence type="ECO:0000256" key="1">
    <source>
        <dbReference type="ARBA" id="ARBA00006432"/>
    </source>
</evidence>
<evidence type="ECO:0000256" key="3">
    <source>
        <dbReference type="ARBA" id="ARBA00022741"/>
    </source>
</evidence>
<comment type="similarity">
    <text evidence="1">Belongs to the ATP-dependent AMP-binding enzyme family.</text>
</comment>
<feature type="non-terminal residue" evidence="6">
    <location>
        <position position="439"/>
    </location>
</feature>
<dbReference type="Gene3D" id="3.40.50.12780">
    <property type="entry name" value="N-terminal domain of ligase-like"/>
    <property type="match status" value="1"/>
</dbReference>
<proteinExistence type="inferred from homology"/>
<dbReference type="EMBL" id="DMND01000177">
    <property type="protein sequence ID" value="HAN28644.1"/>
    <property type="molecule type" value="Genomic_DNA"/>
</dbReference>
<sequence length="439" mass="48313">MSAAMNGSLPICSSYEALCDQFSWSIPEMFNIADAICDRWAADEERVAITFEDPDKQIHQFTYRRLQRDANRLANLFASLGLARGDRVTVCLPQRPECAISHIACFKSGIVSCLASVLFGEEALKHRINGSRSRLCIVDADNYAKIEGIFDQCPSLEHIVVVGEVDADLPLGFYAATRELSDEWVNVATRAEEPAWINYTSGTTGLPKGVVMPHRAVLGNVSAFEYLFDYFPQPGDVLWSQADWAWVAGFADIFLVGTFHGCRIVSTSMKGFDPVEGFRILSDHKVTVSLLTPTMLKLMREASARVETDKVQLRVVLSGGEAVGAELASWADEHFNLTINEGFGQSECNGMIGSNPKLMSVRHGSLGKPTPGAVCAIIDEDGNEVADGERGNIAIQRPHPAMFLYYLDDPEATSAKFSGNWMLTGDIGSRDTEGYFWFH</sequence>
<comment type="caution">
    <text evidence="6">The sequence shown here is derived from an EMBL/GenBank/DDBJ whole genome shotgun (WGS) entry which is preliminary data.</text>
</comment>
<protein>
    <recommendedName>
        <fullName evidence="5">AMP-dependent synthetase/ligase domain-containing protein</fullName>
    </recommendedName>
</protein>
<evidence type="ECO:0000256" key="2">
    <source>
        <dbReference type="ARBA" id="ARBA00022598"/>
    </source>
</evidence>
<evidence type="ECO:0000313" key="7">
    <source>
        <dbReference type="Proteomes" id="UP000259273"/>
    </source>
</evidence>
<dbReference type="PANTHER" id="PTHR43605">
    <property type="entry name" value="ACYL-COENZYME A SYNTHETASE"/>
    <property type="match status" value="1"/>
</dbReference>
<evidence type="ECO:0000259" key="5">
    <source>
        <dbReference type="Pfam" id="PF00501"/>
    </source>
</evidence>
<dbReference type="GO" id="GO:0015645">
    <property type="term" value="F:fatty acid ligase activity"/>
    <property type="evidence" value="ECO:0007669"/>
    <property type="project" value="TreeGrafter"/>
</dbReference>
<dbReference type="InterPro" id="IPR051087">
    <property type="entry name" value="Mitochondrial_ACSM"/>
</dbReference>
<accession>A0A3C1KQL8</accession>
<dbReference type="GO" id="GO:0006633">
    <property type="term" value="P:fatty acid biosynthetic process"/>
    <property type="evidence" value="ECO:0007669"/>
    <property type="project" value="TreeGrafter"/>
</dbReference>
<dbReference type="GO" id="GO:0006637">
    <property type="term" value="P:acyl-CoA metabolic process"/>
    <property type="evidence" value="ECO:0007669"/>
    <property type="project" value="TreeGrafter"/>
</dbReference>